<dbReference type="Proteomes" id="UP000823405">
    <property type="component" value="Unassembled WGS sequence"/>
</dbReference>
<dbReference type="GO" id="GO:0005525">
    <property type="term" value="F:GTP binding"/>
    <property type="evidence" value="ECO:0007669"/>
    <property type="project" value="UniProtKB-KW"/>
</dbReference>
<keyword evidence="3" id="KW-0547">Nucleotide-binding</keyword>
<organism evidence="5 6">
    <name type="scientific">Linnemannia gamsii</name>
    <dbReference type="NCBI Taxonomy" id="64522"/>
    <lineage>
        <taxon>Eukaryota</taxon>
        <taxon>Fungi</taxon>
        <taxon>Fungi incertae sedis</taxon>
        <taxon>Mucoromycota</taxon>
        <taxon>Mortierellomycotina</taxon>
        <taxon>Mortierellomycetes</taxon>
        <taxon>Mortierellales</taxon>
        <taxon>Mortierellaceae</taxon>
        <taxon>Linnemannia</taxon>
    </lineage>
</organism>
<evidence type="ECO:0000256" key="1">
    <source>
        <dbReference type="ARBA" id="ARBA00009636"/>
    </source>
</evidence>
<dbReference type="InterPro" id="IPR000217">
    <property type="entry name" value="Tubulin"/>
</dbReference>
<dbReference type="GO" id="GO:0007017">
    <property type="term" value="P:microtubule-based process"/>
    <property type="evidence" value="ECO:0007669"/>
    <property type="project" value="InterPro"/>
</dbReference>
<proteinExistence type="inferred from homology"/>
<comment type="similarity">
    <text evidence="1">Belongs to the tubulin family.</text>
</comment>
<dbReference type="SUPFAM" id="SSF52490">
    <property type="entry name" value="Tubulin nucleotide-binding domain-like"/>
    <property type="match status" value="1"/>
</dbReference>
<evidence type="ECO:0000256" key="4">
    <source>
        <dbReference type="ARBA" id="ARBA00023134"/>
    </source>
</evidence>
<keyword evidence="2" id="KW-0493">Microtubule</keyword>
<accession>A0A9P6QPZ6</accession>
<dbReference type="AlphaFoldDB" id="A0A9P6QPZ6"/>
<dbReference type="InterPro" id="IPR036525">
    <property type="entry name" value="Tubulin/FtsZ_GTPase_sf"/>
</dbReference>
<evidence type="ECO:0000313" key="6">
    <source>
        <dbReference type="Proteomes" id="UP000823405"/>
    </source>
</evidence>
<gene>
    <name evidence="5" type="ORF">BGZ97_007278</name>
</gene>
<dbReference type="EMBL" id="JAAAIN010003229">
    <property type="protein sequence ID" value="KAG0286866.1"/>
    <property type="molecule type" value="Genomic_DNA"/>
</dbReference>
<dbReference type="GO" id="GO:0005874">
    <property type="term" value="C:microtubule"/>
    <property type="evidence" value="ECO:0007669"/>
    <property type="project" value="UniProtKB-KW"/>
</dbReference>
<sequence>MYNLLKHLTFKAFWTSTLSAGGTDSGFSALLPERLSADYGKKKIKFECSLDNDAIYEACQRNSDVSRPTYTHLNRMIAQVVSSIAASLRSGDSLNTDMNKIDPDQLGPLSPCPIPPMVNYGPIFATKKSY</sequence>
<protein>
    <submittedName>
        <fullName evidence="5">Uncharacterized protein</fullName>
    </submittedName>
</protein>
<dbReference type="PANTHER" id="PTHR11588">
    <property type="entry name" value="TUBULIN"/>
    <property type="match status" value="1"/>
</dbReference>
<dbReference type="OrthoDB" id="1662883at2759"/>
<keyword evidence="4" id="KW-0342">GTP-binding</keyword>
<evidence type="ECO:0000313" key="5">
    <source>
        <dbReference type="EMBL" id="KAG0286866.1"/>
    </source>
</evidence>
<evidence type="ECO:0000256" key="3">
    <source>
        <dbReference type="ARBA" id="ARBA00022741"/>
    </source>
</evidence>
<dbReference type="Gene3D" id="3.40.50.1440">
    <property type="entry name" value="Tubulin/FtsZ, GTPase domain"/>
    <property type="match status" value="1"/>
</dbReference>
<keyword evidence="6" id="KW-1185">Reference proteome</keyword>
<comment type="caution">
    <text evidence="5">The sequence shown here is derived from an EMBL/GenBank/DDBJ whole genome shotgun (WGS) entry which is preliminary data.</text>
</comment>
<name>A0A9P6QPZ6_9FUNG</name>
<reference evidence="5" key="1">
    <citation type="journal article" date="2020" name="Fungal Divers.">
        <title>Resolving the Mortierellaceae phylogeny through synthesis of multi-gene phylogenetics and phylogenomics.</title>
        <authorList>
            <person name="Vandepol N."/>
            <person name="Liber J."/>
            <person name="Desiro A."/>
            <person name="Na H."/>
            <person name="Kennedy M."/>
            <person name="Barry K."/>
            <person name="Grigoriev I.V."/>
            <person name="Miller A.N."/>
            <person name="O'Donnell K."/>
            <person name="Stajich J.E."/>
            <person name="Bonito G."/>
        </authorList>
    </citation>
    <scope>NUCLEOTIDE SEQUENCE</scope>
    <source>
        <strain evidence="5">NVP60</strain>
    </source>
</reference>
<evidence type="ECO:0000256" key="2">
    <source>
        <dbReference type="ARBA" id="ARBA00022701"/>
    </source>
</evidence>